<feature type="domain" description="AB hydrolase-1" evidence="1">
    <location>
        <begin position="4"/>
        <end position="220"/>
    </location>
</feature>
<dbReference type="STRING" id="417292.SAMN05421806_101285"/>
<dbReference type="Proteomes" id="UP000199155">
    <property type="component" value="Unassembled WGS sequence"/>
</dbReference>
<evidence type="ECO:0000313" key="2">
    <source>
        <dbReference type="EMBL" id="SDJ41216.1"/>
    </source>
</evidence>
<organism evidence="2 3">
    <name type="scientific">Streptomyces indicus</name>
    <dbReference type="NCBI Taxonomy" id="417292"/>
    <lineage>
        <taxon>Bacteria</taxon>
        <taxon>Bacillati</taxon>
        <taxon>Actinomycetota</taxon>
        <taxon>Actinomycetes</taxon>
        <taxon>Kitasatosporales</taxon>
        <taxon>Streptomycetaceae</taxon>
        <taxon>Streptomyces</taxon>
    </lineage>
</organism>
<dbReference type="EMBL" id="FNFF01000001">
    <property type="protein sequence ID" value="SDJ41216.1"/>
    <property type="molecule type" value="Genomic_DNA"/>
</dbReference>
<evidence type="ECO:0000259" key="1">
    <source>
        <dbReference type="Pfam" id="PF12697"/>
    </source>
</evidence>
<dbReference type="SUPFAM" id="SSF53474">
    <property type="entry name" value="alpha/beta-Hydrolases"/>
    <property type="match status" value="1"/>
</dbReference>
<evidence type="ECO:0000313" key="3">
    <source>
        <dbReference type="Proteomes" id="UP000199155"/>
    </source>
</evidence>
<sequence>MSTLIFVHAFGSSGRAFAAQAAALGEEHRVHTPDLPGHGSSPGPLTLDRAVATVRDLLAQEDGPAYLVALSGGVSVALLAALDAPEKVAGLVLSGGAAHADGAGAAVQRRVLGLLPEGVLVRAMTSMYAGGRAELKEQAAEDLRRLGKRGFLAGLGELGRLDLRPRLAGIKVPALVLCGEKDRSNIPLAQELADGLPDAELRIVPGAGHIWNLEQPEQFTRTVREFIT</sequence>
<reference evidence="2 3" key="1">
    <citation type="submission" date="2016-10" db="EMBL/GenBank/DDBJ databases">
        <authorList>
            <person name="de Groot N.N."/>
        </authorList>
    </citation>
    <scope>NUCLEOTIDE SEQUENCE [LARGE SCALE GENOMIC DNA]</scope>
    <source>
        <strain evidence="2 3">CGMCC 4.5727</strain>
    </source>
</reference>
<dbReference type="Gene3D" id="3.40.50.1820">
    <property type="entry name" value="alpha/beta hydrolase"/>
    <property type="match status" value="1"/>
</dbReference>
<dbReference type="InterPro" id="IPR050266">
    <property type="entry name" value="AB_hydrolase_sf"/>
</dbReference>
<dbReference type="PANTHER" id="PTHR43798">
    <property type="entry name" value="MONOACYLGLYCEROL LIPASE"/>
    <property type="match status" value="1"/>
</dbReference>
<dbReference type="Pfam" id="PF12697">
    <property type="entry name" value="Abhydrolase_6"/>
    <property type="match status" value="1"/>
</dbReference>
<accession>A0A1G8THZ3</accession>
<gene>
    <name evidence="2" type="ORF">SAMN05421806_101285</name>
</gene>
<dbReference type="PANTHER" id="PTHR43798:SF33">
    <property type="entry name" value="HYDROLASE, PUTATIVE (AFU_ORTHOLOGUE AFUA_2G14860)-RELATED"/>
    <property type="match status" value="1"/>
</dbReference>
<name>A0A1G8THZ3_9ACTN</name>
<keyword evidence="3" id="KW-1185">Reference proteome</keyword>
<dbReference type="InterPro" id="IPR000073">
    <property type="entry name" value="AB_hydrolase_1"/>
</dbReference>
<dbReference type="OrthoDB" id="7958481at2"/>
<dbReference type="GO" id="GO:0016020">
    <property type="term" value="C:membrane"/>
    <property type="evidence" value="ECO:0007669"/>
    <property type="project" value="TreeGrafter"/>
</dbReference>
<dbReference type="RefSeq" id="WP_093606781.1">
    <property type="nucleotide sequence ID" value="NZ_FNFF01000001.1"/>
</dbReference>
<dbReference type="GO" id="GO:0003824">
    <property type="term" value="F:catalytic activity"/>
    <property type="evidence" value="ECO:0007669"/>
    <property type="project" value="UniProtKB-ARBA"/>
</dbReference>
<protein>
    <submittedName>
        <fullName evidence="2">3-oxoadipate enol-lactonase</fullName>
    </submittedName>
</protein>
<dbReference type="InterPro" id="IPR029058">
    <property type="entry name" value="AB_hydrolase_fold"/>
</dbReference>
<proteinExistence type="predicted"/>
<dbReference type="AlphaFoldDB" id="A0A1G8THZ3"/>